<organism evidence="1 2">
    <name type="scientific">Nepenthes gracilis</name>
    <name type="common">Slender pitcher plant</name>
    <dbReference type="NCBI Taxonomy" id="150966"/>
    <lineage>
        <taxon>Eukaryota</taxon>
        <taxon>Viridiplantae</taxon>
        <taxon>Streptophyta</taxon>
        <taxon>Embryophyta</taxon>
        <taxon>Tracheophyta</taxon>
        <taxon>Spermatophyta</taxon>
        <taxon>Magnoliopsida</taxon>
        <taxon>eudicotyledons</taxon>
        <taxon>Gunneridae</taxon>
        <taxon>Pentapetalae</taxon>
        <taxon>Caryophyllales</taxon>
        <taxon>Nepenthaceae</taxon>
        <taxon>Nepenthes</taxon>
    </lineage>
</organism>
<evidence type="ECO:0000313" key="2">
    <source>
        <dbReference type="Proteomes" id="UP001279734"/>
    </source>
</evidence>
<protein>
    <submittedName>
        <fullName evidence="1">Uncharacterized protein</fullName>
    </submittedName>
</protein>
<keyword evidence="2" id="KW-1185">Reference proteome</keyword>
<reference evidence="1" key="1">
    <citation type="submission" date="2023-05" db="EMBL/GenBank/DDBJ databases">
        <title>Nepenthes gracilis genome sequencing.</title>
        <authorList>
            <person name="Fukushima K."/>
        </authorList>
    </citation>
    <scope>NUCLEOTIDE SEQUENCE</scope>
    <source>
        <strain evidence="1">SING2019-196</strain>
    </source>
</reference>
<name>A0AAD3P4H6_NEPGR</name>
<accession>A0AAD3P4H6</accession>
<dbReference type="Proteomes" id="UP001279734">
    <property type="component" value="Unassembled WGS sequence"/>
</dbReference>
<evidence type="ECO:0000313" key="1">
    <source>
        <dbReference type="EMBL" id="GMG99096.1"/>
    </source>
</evidence>
<dbReference type="EMBL" id="BSYO01000001">
    <property type="protein sequence ID" value="GMG99096.1"/>
    <property type="molecule type" value="Genomic_DNA"/>
</dbReference>
<sequence>MCSHHDTAVKMAFCIDVGRESDQSPCSTQFRNPSLCSSLPGSPSTLIIASPLLFLENLLLGYHPHRLSS</sequence>
<proteinExistence type="predicted"/>
<dbReference type="AlphaFoldDB" id="A0AAD3P4H6"/>
<gene>
    <name evidence="1" type="ORF">Nepgr_000936</name>
</gene>
<comment type="caution">
    <text evidence="1">The sequence shown here is derived from an EMBL/GenBank/DDBJ whole genome shotgun (WGS) entry which is preliminary data.</text>
</comment>